<evidence type="ECO:0000256" key="1">
    <source>
        <dbReference type="ARBA" id="ARBA00004236"/>
    </source>
</evidence>
<dbReference type="InterPro" id="IPR017871">
    <property type="entry name" value="ABC_transporter-like_CS"/>
</dbReference>
<reference evidence="11" key="1">
    <citation type="submission" date="2017-08" db="EMBL/GenBank/DDBJ databases">
        <authorList>
            <person name="Huang Z."/>
        </authorList>
    </citation>
    <scope>NUCLEOTIDE SEQUENCE [LARGE SCALE GENOMIC DNA]</scope>
    <source>
        <strain evidence="11">SA5d-4</strain>
    </source>
</reference>
<keyword evidence="3" id="KW-0813">Transport</keyword>
<comment type="similarity">
    <text evidence="2">Belongs to the ABC transporter superfamily.</text>
</comment>
<organism evidence="10 11">
    <name type="scientific">Lottiidibacillus patelloidae</name>
    <dbReference type="NCBI Taxonomy" id="2670334"/>
    <lineage>
        <taxon>Bacteria</taxon>
        <taxon>Bacillati</taxon>
        <taxon>Bacillota</taxon>
        <taxon>Bacilli</taxon>
        <taxon>Bacillales</taxon>
        <taxon>Bacillaceae</taxon>
        <taxon>Lottiidibacillus</taxon>
    </lineage>
</organism>
<evidence type="ECO:0000256" key="4">
    <source>
        <dbReference type="ARBA" id="ARBA00022475"/>
    </source>
</evidence>
<comment type="subcellular location">
    <subcellularLocation>
        <location evidence="1">Cell membrane</location>
    </subcellularLocation>
</comment>
<evidence type="ECO:0000256" key="7">
    <source>
        <dbReference type="ARBA" id="ARBA00022967"/>
    </source>
</evidence>
<dbReference type="PROSITE" id="PS00211">
    <property type="entry name" value="ABC_TRANSPORTER_1"/>
    <property type="match status" value="1"/>
</dbReference>
<keyword evidence="8" id="KW-0472">Membrane</keyword>
<proteinExistence type="inferred from homology"/>
<dbReference type="InterPro" id="IPR027417">
    <property type="entry name" value="P-loop_NTPase"/>
</dbReference>
<dbReference type="PANTHER" id="PTHR42711:SF5">
    <property type="entry name" value="ABC TRANSPORTER ATP-BINDING PROTEIN NATA"/>
    <property type="match status" value="1"/>
</dbReference>
<gene>
    <name evidence="10" type="ORF">CIB95_12335</name>
</gene>
<accession>A0A263BRK9</accession>
<keyword evidence="11" id="KW-1185">Reference proteome</keyword>
<dbReference type="GO" id="GO:0005524">
    <property type="term" value="F:ATP binding"/>
    <property type="evidence" value="ECO:0007669"/>
    <property type="project" value="UniProtKB-KW"/>
</dbReference>
<dbReference type="InterPro" id="IPR003593">
    <property type="entry name" value="AAA+_ATPase"/>
</dbReference>
<keyword evidence="6" id="KW-0067">ATP-binding</keyword>
<evidence type="ECO:0000259" key="9">
    <source>
        <dbReference type="PROSITE" id="PS50893"/>
    </source>
</evidence>
<dbReference type="InterPro" id="IPR003439">
    <property type="entry name" value="ABC_transporter-like_ATP-bd"/>
</dbReference>
<evidence type="ECO:0000256" key="3">
    <source>
        <dbReference type="ARBA" id="ARBA00022448"/>
    </source>
</evidence>
<dbReference type="PROSITE" id="PS50893">
    <property type="entry name" value="ABC_TRANSPORTER_2"/>
    <property type="match status" value="1"/>
</dbReference>
<dbReference type="SUPFAM" id="SSF52540">
    <property type="entry name" value="P-loop containing nucleoside triphosphate hydrolases"/>
    <property type="match status" value="1"/>
</dbReference>
<keyword evidence="4" id="KW-1003">Cell membrane</keyword>
<dbReference type="GO" id="GO:0016887">
    <property type="term" value="F:ATP hydrolysis activity"/>
    <property type="evidence" value="ECO:0007669"/>
    <property type="project" value="InterPro"/>
</dbReference>
<evidence type="ECO:0000256" key="8">
    <source>
        <dbReference type="ARBA" id="ARBA00023136"/>
    </source>
</evidence>
<dbReference type="InterPro" id="IPR050763">
    <property type="entry name" value="ABC_transporter_ATP-binding"/>
</dbReference>
<evidence type="ECO:0000256" key="5">
    <source>
        <dbReference type="ARBA" id="ARBA00022741"/>
    </source>
</evidence>
<sequence length="310" mass="34784">MSNREGEGKLIQVKGLIKKYGKLTAVNGVNFTVNKGEIFGLLGPNGAGKTTTIEMLVGLRKPDEGSATLGGYDVVTDVGKMKEVMGVQLQATSLFELLTVEELIEMYGSFYKKQVDIEHLIESMMLLEKKSDRVKNLSGGQKQRLAIALALVHDPDVVFLDEPTTGLDPQARRVLWDIILKLKEDGKTIVLTTHYMDEAHVLCDRIAIIDQGEIIALDTPEKLVKLLHSDNAIEFRVIEGELNWNELPNVTKVTKKSNYIYIYSSNLQETLSHLLFICKEKSIIFQDLHIRAATLEDVFISLTGRRLREE</sequence>
<dbReference type="EMBL" id="NPIA01000007">
    <property type="protein sequence ID" value="OZM56208.1"/>
    <property type="molecule type" value="Genomic_DNA"/>
</dbReference>
<evidence type="ECO:0000313" key="10">
    <source>
        <dbReference type="EMBL" id="OZM56208.1"/>
    </source>
</evidence>
<protein>
    <submittedName>
        <fullName evidence="10">ABC transporter</fullName>
    </submittedName>
</protein>
<dbReference type="SMART" id="SM00382">
    <property type="entry name" value="AAA"/>
    <property type="match status" value="1"/>
</dbReference>
<feature type="domain" description="ABC transporter" evidence="9">
    <location>
        <begin position="11"/>
        <end position="236"/>
    </location>
</feature>
<reference evidence="10 11" key="2">
    <citation type="submission" date="2017-09" db="EMBL/GenBank/DDBJ databases">
        <title>Bacillus patelloidae sp. nov., isolated from the intestinal tract of a marine limpet.</title>
        <authorList>
            <person name="Liu R."/>
            <person name="Dong C."/>
            <person name="Shao Z."/>
        </authorList>
    </citation>
    <scope>NUCLEOTIDE SEQUENCE [LARGE SCALE GENOMIC DNA]</scope>
    <source>
        <strain evidence="10 11">SA5d-4</strain>
    </source>
</reference>
<dbReference type="Proteomes" id="UP000217083">
    <property type="component" value="Unassembled WGS sequence"/>
</dbReference>
<name>A0A263BRK9_9BACI</name>
<comment type="caution">
    <text evidence="10">The sequence shown here is derived from an EMBL/GenBank/DDBJ whole genome shotgun (WGS) entry which is preliminary data.</text>
</comment>
<evidence type="ECO:0000256" key="6">
    <source>
        <dbReference type="ARBA" id="ARBA00022840"/>
    </source>
</evidence>
<dbReference type="PANTHER" id="PTHR42711">
    <property type="entry name" value="ABC TRANSPORTER ATP-BINDING PROTEIN"/>
    <property type="match status" value="1"/>
</dbReference>
<dbReference type="AlphaFoldDB" id="A0A263BRK9"/>
<evidence type="ECO:0000313" key="11">
    <source>
        <dbReference type="Proteomes" id="UP000217083"/>
    </source>
</evidence>
<dbReference type="FunFam" id="3.40.50.300:FF:000589">
    <property type="entry name" value="ABC transporter, ATP-binding subunit"/>
    <property type="match status" value="1"/>
</dbReference>
<dbReference type="GO" id="GO:0005886">
    <property type="term" value="C:plasma membrane"/>
    <property type="evidence" value="ECO:0007669"/>
    <property type="project" value="UniProtKB-SubCell"/>
</dbReference>
<keyword evidence="7" id="KW-1278">Translocase</keyword>
<evidence type="ECO:0000256" key="2">
    <source>
        <dbReference type="ARBA" id="ARBA00005417"/>
    </source>
</evidence>
<dbReference type="Pfam" id="PF00005">
    <property type="entry name" value="ABC_tran"/>
    <property type="match status" value="1"/>
</dbReference>
<dbReference type="Gene3D" id="3.40.50.300">
    <property type="entry name" value="P-loop containing nucleotide triphosphate hydrolases"/>
    <property type="match status" value="1"/>
</dbReference>
<keyword evidence="5" id="KW-0547">Nucleotide-binding</keyword>